<accession>A0AAW0DNY6</accession>
<feature type="compositionally biased region" description="Polar residues" evidence="1">
    <location>
        <begin position="163"/>
        <end position="174"/>
    </location>
</feature>
<comment type="caution">
    <text evidence="2">The sequence shown here is derived from an EMBL/GenBank/DDBJ whole genome shotgun (WGS) entry which is preliminary data.</text>
</comment>
<name>A0AAW0DNY6_9AGAR</name>
<organism evidence="2 3">
    <name type="scientific">Paramarasmius palmivorus</name>
    <dbReference type="NCBI Taxonomy" id="297713"/>
    <lineage>
        <taxon>Eukaryota</taxon>
        <taxon>Fungi</taxon>
        <taxon>Dikarya</taxon>
        <taxon>Basidiomycota</taxon>
        <taxon>Agaricomycotina</taxon>
        <taxon>Agaricomycetes</taxon>
        <taxon>Agaricomycetidae</taxon>
        <taxon>Agaricales</taxon>
        <taxon>Marasmiineae</taxon>
        <taxon>Marasmiaceae</taxon>
        <taxon>Paramarasmius</taxon>
    </lineage>
</organism>
<evidence type="ECO:0000313" key="2">
    <source>
        <dbReference type="EMBL" id="KAK7052968.1"/>
    </source>
</evidence>
<feature type="region of interest" description="Disordered" evidence="1">
    <location>
        <begin position="127"/>
        <end position="174"/>
    </location>
</feature>
<evidence type="ECO:0000256" key="1">
    <source>
        <dbReference type="SAM" id="MobiDB-lite"/>
    </source>
</evidence>
<feature type="compositionally biased region" description="Low complexity" evidence="1">
    <location>
        <begin position="255"/>
        <end position="265"/>
    </location>
</feature>
<dbReference type="EMBL" id="JAYKXP010000011">
    <property type="protein sequence ID" value="KAK7052968.1"/>
    <property type="molecule type" value="Genomic_DNA"/>
</dbReference>
<dbReference type="Proteomes" id="UP001383192">
    <property type="component" value="Unassembled WGS sequence"/>
</dbReference>
<feature type="compositionally biased region" description="Polar residues" evidence="1">
    <location>
        <begin position="127"/>
        <end position="151"/>
    </location>
</feature>
<sequence length="343" mass="37595">MISPIYPSITQDKCGSSRPRLPHLKCASIDSARVFTPRSGTFGVQDDPHYATEVDRVNGGVMEASTHIYAFTGSENGKSCILIRIEAMQLTLLPVFSYDPAGRLGNCNLAQGTHPSQEEHVNKCQLADSSLPPSNTGYQTPNRHGTTNSPESKYRGSLESVHTRSQPSMESSQLTPVEYVPKFPECPGLWNVDGSNSQTMDNTSYMWSSESSCRYDLYQATPDQPELYPSQHQHTGILESHYTSPYPYVAVDPSHSWPSPASSSSEEATPNDRTIPLPSSWYGSGYNLSSQVFIPPPAIPIPSVHPQNGMRTSKKALLACLFCRERKIACGRPSIGSADMTCK</sequence>
<proteinExistence type="predicted"/>
<reference evidence="2 3" key="1">
    <citation type="submission" date="2024-01" db="EMBL/GenBank/DDBJ databases">
        <title>A draft genome for a cacao thread blight-causing isolate of Paramarasmius palmivorus.</title>
        <authorList>
            <person name="Baruah I.K."/>
            <person name="Bukari Y."/>
            <person name="Amoako-Attah I."/>
            <person name="Meinhardt L.W."/>
            <person name="Bailey B.A."/>
            <person name="Cohen S.P."/>
        </authorList>
    </citation>
    <scope>NUCLEOTIDE SEQUENCE [LARGE SCALE GENOMIC DNA]</scope>
    <source>
        <strain evidence="2 3">GH-12</strain>
    </source>
</reference>
<evidence type="ECO:0008006" key="4">
    <source>
        <dbReference type="Google" id="ProtNLM"/>
    </source>
</evidence>
<keyword evidence="3" id="KW-1185">Reference proteome</keyword>
<feature type="region of interest" description="Disordered" evidence="1">
    <location>
        <begin position="255"/>
        <end position="274"/>
    </location>
</feature>
<protein>
    <recommendedName>
        <fullName evidence="4">Zn(2)-C6 fungal-type domain-containing protein</fullName>
    </recommendedName>
</protein>
<gene>
    <name evidence="2" type="ORF">VNI00_004288</name>
</gene>
<dbReference type="AlphaFoldDB" id="A0AAW0DNY6"/>
<evidence type="ECO:0000313" key="3">
    <source>
        <dbReference type="Proteomes" id="UP001383192"/>
    </source>
</evidence>